<dbReference type="Pfam" id="PF09397">
    <property type="entry name" value="FtsK_gamma"/>
    <property type="match status" value="1"/>
</dbReference>
<dbReference type="Proteomes" id="UP000286100">
    <property type="component" value="Unassembled WGS sequence"/>
</dbReference>
<dbReference type="InterPro" id="IPR018541">
    <property type="entry name" value="Ftsk_gamma"/>
</dbReference>
<dbReference type="SUPFAM" id="SSF46785">
    <property type="entry name" value="Winged helix' DNA-binding domain"/>
    <property type="match status" value="1"/>
</dbReference>
<feature type="domain" description="FtsK gamma" evidence="2">
    <location>
        <begin position="27"/>
        <end position="92"/>
    </location>
</feature>
<dbReference type="AlphaFoldDB" id="A0A418WP36"/>
<feature type="region of interest" description="Disordered" evidence="1">
    <location>
        <begin position="120"/>
        <end position="143"/>
    </location>
</feature>
<dbReference type="Gene3D" id="1.10.10.10">
    <property type="entry name" value="Winged helix-like DNA-binding domain superfamily/Winged helix DNA-binding domain"/>
    <property type="match status" value="1"/>
</dbReference>
<sequence length="143" mass="15314">MTDLPLPFGRTIGKPAPVVACDRSGILQLGDDRYTEALAVVEDHRKPSCSFVQRHLRIGYNEAARYVERMEAEGLVSSPNIAGARRWIGDRLSCTCGEVHDASDIEARATILSANALRASPDADGGTSNWPTSKAAPEHAVAA</sequence>
<evidence type="ECO:0000259" key="2">
    <source>
        <dbReference type="SMART" id="SM00843"/>
    </source>
</evidence>
<protein>
    <recommendedName>
        <fullName evidence="2">FtsK gamma domain-containing protein</fullName>
    </recommendedName>
</protein>
<evidence type="ECO:0000313" key="3">
    <source>
        <dbReference type="EMBL" id="RJF93002.1"/>
    </source>
</evidence>
<dbReference type="InterPro" id="IPR036388">
    <property type="entry name" value="WH-like_DNA-bd_sf"/>
</dbReference>
<proteinExistence type="predicted"/>
<dbReference type="InterPro" id="IPR036390">
    <property type="entry name" value="WH_DNA-bd_sf"/>
</dbReference>
<evidence type="ECO:0000256" key="1">
    <source>
        <dbReference type="SAM" id="MobiDB-lite"/>
    </source>
</evidence>
<accession>A0A418WP36</accession>
<comment type="caution">
    <text evidence="3">The sequence shown here is derived from an EMBL/GenBank/DDBJ whole genome shotgun (WGS) entry which is preliminary data.</text>
</comment>
<reference evidence="3 4" key="1">
    <citation type="submission" date="2018-09" db="EMBL/GenBank/DDBJ databases">
        <authorList>
            <person name="Zhu H."/>
        </authorList>
    </citation>
    <scope>NUCLEOTIDE SEQUENCE [LARGE SCALE GENOMIC DNA]</scope>
    <source>
        <strain evidence="3 4">K2R01-6</strain>
    </source>
</reference>
<dbReference type="OrthoDB" id="9807790at2"/>
<evidence type="ECO:0000313" key="4">
    <source>
        <dbReference type="Proteomes" id="UP000286100"/>
    </source>
</evidence>
<organism evidence="3 4">
    <name type="scientific">Sphingomonas cavernae</name>
    <dbReference type="NCBI Taxonomy" id="2320861"/>
    <lineage>
        <taxon>Bacteria</taxon>
        <taxon>Pseudomonadati</taxon>
        <taxon>Pseudomonadota</taxon>
        <taxon>Alphaproteobacteria</taxon>
        <taxon>Sphingomonadales</taxon>
        <taxon>Sphingomonadaceae</taxon>
        <taxon>Sphingomonas</taxon>
    </lineage>
</organism>
<gene>
    <name evidence="3" type="ORF">D3876_01035</name>
</gene>
<keyword evidence="4" id="KW-1185">Reference proteome</keyword>
<name>A0A418WP36_9SPHN</name>
<dbReference type="EMBL" id="QYUM01000002">
    <property type="protein sequence ID" value="RJF93002.1"/>
    <property type="molecule type" value="Genomic_DNA"/>
</dbReference>
<dbReference type="SMART" id="SM00843">
    <property type="entry name" value="Ftsk_gamma"/>
    <property type="match status" value="1"/>
</dbReference>